<organism evidence="19">
    <name type="scientific">Agenioideus sp. SJW-2017</name>
    <dbReference type="NCBI Taxonomy" id="1940100"/>
    <lineage>
        <taxon>Eukaryota</taxon>
        <taxon>Metazoa</taxon>
        <taxon>Ecdysozoa</taxon>
        <taxon>Arthropoda</taxon>
        <taxon>Hexapoda</taxon>
        <taxon>Insecta</taxon>
        <taxon>Pterygota</taxon>
        <taxon>Neoptera</taxon>
        <taxon>Endopterygota</taxon>
        <taxon>Hymenoptera</taxon>
        <taxon>Apocrita</taxon>
        <taxon>Aculeata</taxon>
        <taxon>Pompiloidea</taxon>
        <taxon>Pompilidae</taxon>
        <taxon>Pompilinae</taxon>
        <taxon>Agenioideus</taxon>
    </lineage>
</organism>
<feature type="transmembrane region" description="Helical" evidence="17">
    <location>
        <begin position="413"/>
        <end position="434"/>
    </location>
</feature>
<dbReference type="Pfam" id="PF00361">
    <property type="entry name" value="Proton_antipo_M"/>
    <property type="match status" value="1"/>
</dbReference>
<evidence type="ECO:0000256" key="6">
    <source>
        <dbReference type="ARBA" id="ARBA00022448"/>
    </source>
</evidence>
<dbReference type="EMBL" id="KX584356">
    <property type="protein sequence ID" value="APZ75594.1"/>
    <property type="molecule type" value="Genomic_DNA"/>
</dbReference>
<feature type="transmembrane region" description="Helical" evidence="17">
    <location>
        <begin position="102"/>
        <end position="121"/>
    </location>
</feature>
<protein>
    <recommendedName>
        <fullName evidence="5 17">NADH-ubiquinone oxidoreductase chain 4</fullName>
        <ecNumber evidence="4 17">7.1.1.2</ecNumber>
    </recommendedName>
</protein>
<keyword evidence="13 17" id="KW-0830">Ubiquinone</keyword>
<feature type="transmembrane region" description="Helical" evidence="17">
    <location>
        <begin position="47"/>
        <end position="68"/>
    </location>
</feature>
<evidence type="ECO:0000256" key="11">
    <source>
        <dbReference type="ARBA" id="ARBA00022989"/>
    </source>
</evidence>
<evidence type="ECO:0000256" key="3">
    <source>
        <dbReference type="ARBA" id="ARBA00009025"/>
    </source>
</evidence>
<keyword evidence="7 17" id="KW-0679">Respiratory chain</keyword>
<evidence type="ECO:0000256" key="17">
    <source>
        <dbReference type="RuleBase" id="RU003297"/>
    </source>
</evidence>
<feature type="transmembrane region" description="Helical" evidence="17">
    <location>
        <begin position="174"/>
        <end position="192"/>
    </location>
</feature>
<evidence type="ECO:0000256" key="7">
    <source>
        <dbReference type="ARBA" id="ARBA00022660"/>
    </source>
</evidence>
<geneLocation type="mitochondrion" evidence="19"/>
<comment type="catalytic activity">
    <reaction evidence="16 17">
        <text>a ubiquinone + NADH + 5 H(+)(in) = a ubiquinol + NAD(+) + 4 H(+)(out)</text>
        <dbReference type="Rhea" id="RHEA:29091"/>
        <dbReference type="Rhea" id="RHEA-COMP:9565"/>
        <dbReference type="Rhea" id="RHEA-COMP:9566"/>
        <dbReference type="ChEBI" id="CHEBI:15378"/>
        <dbReference type="ChEBI" id="CHEBI:16389"/>
        <dbReference type="ChEBI" id="CHEBI:17976"/>
        <dbReference type="ChEBI" id="CHEBI:57540"/>
        <dbReference type="ChEBI" id="CHEBI:57945"/>
        <dbReference type="EC" id="7.1.1.2"/>
    </reaction>
</comment>
<evidence type="ECO:0000256" key="13">
    <source>
        <dbReference type="ARBA" id="ARBA00023075"/>
    </source>
</evidence>
<comment type="function">
    <text evidence="17">Core subunit of the mitochondrial membrane respiratory chain NADH dehydrogenase (Complex I) which catalyzes electron transfer from NADH through the respiratory chain, using ubiquinone as an electron acceptor. Essential for the catalytic activity and assembly of complex I.</text>
</comment>
<dbReference type="InterPro" id="IPR001750">
    <property type="entry name" value="ND/Mrp_TM"/>
</dbReference>
<feature type="transmembrane region" description="Helical" evidence="17">
    <location>
        <begin position="336"/>
        <end position="357"/>
    </location>
</feature>
<comment type="similarity">
    <text evidence="3 17">Belongs to the complex I subunit 4 family.</text>
</comment>
<keyword evidence="15 17" id="KW-0472">Membrane</keyword>
<keyword evidence="8 17" id="KW-0812">Transmembrane</keyword>
<feature type="transmembrane region" description="Helical" evidence="17">
    <location>
        <begin position="369"/>
        <end position="393"/>
    </location>
</feature>
<feature type="transmembrane region" description="Helical" evidence="17">
    <location>
        <begin position="292"/>
        <end position="315"/>
    </location>
</feature>
<sequence>MMEITPIIINLMTKNKFNKMFLQNILFISTILFMSTMGNMWLEQSNIYFFVFQDKFCLLIILMTLWINSIIIMNIKNNKTSMLMILMFMIIMTLSSSNIFTFYIWFEMSLLPLFIIIFWWGKTKERTNASMYMLMYTIMGSLPLLWSMFFMMKLNFSLEWDLLINNKVNINSFIIYWNMTIAFLVKIPLYGFHSWLPKAHVEAPVYGSMILASVVLKLGSMGLMRTSLMMMSTLTNKFNSIIIYLSITGITFISLMCITLIDLKIIVAYSSVVHMGVATISLLTLFKWGLSGAMLMFIAHGLCSSLMFFIVNTIYERTNSRIMMFNKSLINMEPKLSILWFLACIYNMGAPISLNFISELMMTNTIINWLNLSTLMLIMINIFSSVYSIQLFLFTSHGSNFKTFLKPIKMNEFLIIMLHITPLISMSINSWLWITKF</sequence>
<comment type="function">
    <text evidence="1">Core subunit of the mitochondrial membrane respiratory chain NADH dehydrogenase (Complex I) that is believed to belong to the minimal assembly required for catalysis. Complex I functions in the transfer of electrons from NADH to the respiratory chain. The immediate electron acceptor for the enzyme is believed to be ubiquinone.</text>
</comment>
<keyword evidence="9" id="KW-1278">Translocase</keyword>
<feature type="transmembrane region" description="Helical" evidence="17">
    <location>
        <begin position="241"/>
        <end position="261"/>
    </location>
</feature>
<keyword evidence="6 17" id="KW-0813">Transport</keyword>
<keyword evidence="12 17" id="KW-0520">NAD</keyword>
<dbReference type="PANTHER" id="PTHR43507:SF20">
    <property type="entry name" value="NADH-UBIQUINONE OXIDOREDUCTASE CHAIN 4"/>
    <property type="match status" value="1"/>
</dbReference>
<evidence type="ECO:0000256" key="1">
    <source>
        <dbReference type="ARBA" id="ARBA00003257"/>
    </source>
</evidence>
<dbReference type="GO" id="GO:0042773">
    <property type="term" value="P:ATP synthesis coupled electron transport"/>
    <property type="evidence" value="ECO:0007669"/>
    <property type="project" value="InterPro"/>
</dbReference>
<reference evidence="19" key="1">
    <citation type="journal article" date="2016" name="Int. J. Mol. Sci.">
        <title>Next-Generation Sequencing of Two Mitochondrial Genomes from Family Pompilidae (Hymenoptera: Vespoidea) Reveal Novel Patterns of Gene Arrangement.</title>
        <authorList>
            <person name="Chen P.Y."/>
            <person name="Zheng B.Y."/>
            <person name="Liu J.X."/>
            <person name="Wei S.J."/>
        </authorList>
    </citation>
    <scope>NUCLEOTIDE SEQUENCE</scope>
</reference>
<evidence type="ECO:0000256" key="12">
    <source>
        <dbReference type="ARBA" id="ARBA00023027"/>
    </source>
</evidence>
<feature type="domain" description="NADH:quinone oxidoreductase/Mrp antiporter transmembrane" evidence="18">
    <location>
        <begin position="96"/>
        <end position="385"/>
    </location>
</feature>
<accession>A0A1P8VH83</accession>
<keyword evidence="10 17" id="KW-0249">Electron transport</keyword>
<feature type="transmembrane region" description="Helical" evidence="17">
    <location>
        <begin position="204"/>
        <end position="221"/>
    </location>
</feature>
<dbReference type="PRINTS" id="PR01437">
    <property type="entry name" value="NUOXDRDTASE4"/>
</dbReference>
<dbReference type="GO" id="GO:0003954">
    <property type="term" value="F:NADH dehydrogenase activity"/>
    <property type="evidence" value="ECO:0007669"/>
    <property type="project" value="TreeGrafter"/>
</dbReference>
<gene>
    <name evidence="19" type="primary">nad4</name>
</gene>
<keyword evidence="14 17" id="KW-0496">Mitochondrion</keyword>
<evidence type="ECO:0000256" key="2">
    <source>
        <dbReference type="ARBA" id="ARBA00004225"/>
    </source>
</evidence>
<evidence type="ECO:0000313" key="19">
    <source>
        <dbReference type="EMBL" id="APZ75594.1"/>
    </source>
</evidence>
<dbReference type="PANTHER" id="PTHR43507">
    <property type="entry name" value="NADH-UBIQUINONE OXIDOREDUCTASE CHAIN 4"/>
    <property type="match status" value="1"/>
</dbReference>
<dbReference type="AlphaFoldDB" id="A0A1P8VH83"/>
<evidence type="ECO:0000259" key="18">
    <source>
        <dbReference type="Pfam" id="PF00361"/>
    </source>
</evidence>
<keyword evidence="11 17" id="KW-1133">Transmembrane helix</keyword>
<feature type="transmembrane region" description="Helical" evidence="17">
    <location>
        <begin position="266"/>
        <end position="286"/>
    </location>
</feature>
<evidence type="ECO:0000256" key="5">
    <source>
        <dbReference type="ARBA" id="ARBA00021006"/>
    </source>
</evidence>
<evidence type="ECO:0000256" key="8">
    <source>
        <dbReference type="ARBA" id="ARBA00022692"/>
    </source>
</evidence>
<evidence type="ECO:0000256" key="14">
    <source>
        <dbReference type="ARBA" id="ARBA00023128"/>
    </source>
</evidence>
<evidence type="ECO:0000256" key="16">
    <source>
        <dbReference type="ARBA" id="ARBA00049551"/>
    </source>
</evidence>
<name>A0A1P8VH83_9HYME</name>
<feature type="transmembrane region" description="Helical" evidence="17">
    <location>
        <begin position="133"/>
        <end position="154"/>
    </location>
</feature>
<feature type="transmembrane region" description="Helical" evidence="17">
    <location>
        <begin position="21"/>
        <end position="41"/>
    </location>
</feature>
<dbReference type="GO" id="GO:0015990">
    <property type="term" value="P:electron transport coupled proton transport"/>
    <property type="evidence" value="ECO:0007669"/>
    <property type="project" value="TreeGrafter"/>
</dbReference>
<evidence type="ECO:0000256" key="15">
    <source>
        <dbReference type="ARBA" id="ARBA00023136"/>
    </source>
</evidence>
<dbReference type="InterPro" id="IPR003918">
    <property type="entry name" value="NADH_UbQ_OxRdtase"/>
</dbReference>
<evidence type="ECO:0000256" key="4">
    <source>
        <dbReference type="ARBA" id="ARBA00012944"/>
    </source>
</evidence>
<dbReference type="GO" id="GO:0031966">
    <property type="term" value="C:mitochondrial membrane"/>
    <property type="evidence" value="ECO:0007669"/>
    <property type="project" value="UniProtKB-SubCell"/>
</dbReference>
<proteinExistence type="inferred from homology"/>
<dbReference type="GO" id="GO:0008137">
    <property type="term" value="F:NADH dehydrogenase (ubiquinone) activity"/>
    <property type="evidence" value="ECO:0007669"/>
    <property type="project" value="UniProtKB-UniRule"/>
</dbReference>
<dbReference type="EC" id="7.1.1.2" evidence="4 17"/>
<dbReference type="GO" id="GO:0048039">
    <property type="term" value="F:ubiquinone binding"/>
    <property type="evidence" value="ECO:0007669"/>
    <property type="project" value="TreeGrafter"/>
</dbReference>
<comment type="subcellular location">
    <subcellularLocation>
        <location evidence="2 17">Mitochondrion membrane</location>
        <topology evidence="2 17">Multi-pass membrane protein</topology>
    </subcellularLocation>
</comment>
<feature type="transmembrane region" description="Helical" evidence="17">
    <location>
        <begin position="80"/>
        <end position="96"/>
    </location>
</feature>
<evidence type="ECO:0000256" key="9">
    <source>
        <dbReference type="ARBA" id="ARBA00022967"/>
    </source>
</evidence>
<evidence type="ECO:0000256" key="10">
    <source>
        <dbReference type="ARBA" id="ARBA00022982"/>
    </source>
</evidence>